<keyword evidence="4" id="KW-0547">Nucleotide-binding</keyword>
<organism evidence="6 7">
    <name type="scientific">Tritrichomonas foetus</name>
    <dbReference type="NCBI Taxonomy" id="1144522"/>
    <lineage>
        <taxon>Eukaryota</taxon>
        <taxon>Metamonada</taxon>
        <taxon>Parabasalia</taxon>
        <taxon>Tritrichomonadida</taxon>
        <taxon>Tritrichomonadidae</taxon>
        <taxon>Tritrichomonas</taxon>
    </lineage>
</organism>
<dbReference type="Gene3D" id="3.10.110.10">
    <property type="entry name" value="Ubiquitin Conjugating Enzyme"/>
    <property type="match status" value="1"/>
</dbReference>
<dbReference type="GO" id="GO:0016740">
    <property type="term" value="F:transferase activity"/>
    <property type="evidence" value="ECO:0007669"/>
    <property type="project" value="UniProtKB-KW"/>
</dbReference>
<evidence type="ECO:0000256" key="1">
    <source>
        <dbReference type="ARBA" id="ARBA00022679"/>
    </source>
</evidence>
<evidence type="ECO:0000259" key="5">
    <source>
        <dbReference type="PROSITE" id="PS50127"/>
    </source>
</evidence>
<dbReference type="PROSITE" id="PS50127">
    <property type="entry name" value="UBC_2"/>
    <property type="match status" value="1"/>
</dbReference>
<dbReference type="PROSITE" id="PS00183">
    <property type="entry name" value="UBC_1"/>
    <property type="match status" value="1"/>
</dbReference>
<sequence length="171" mass="19666">MMNLQNYAHQTILKQFLAIQTDPNSGINASFIDNNIYRWRVTLFGPPNSPYSGGVFPALIEFPDDYPSSPPKMKFLCPMYHPNVTDNGDVCISLLDNKLYSFPEYQRPSNNWIPDGHSAQSILIEVQAMLSEPDFESPANPDVAYTYYTNPREFMRKVKRSLLSDYTQHQF</sequence>
<reference evidence="6" key="1">
    <citation type="submission" date="2016-10" db="EMBL/GenBank/DDBJ databases">
        <authorList>
            <person name="Benchimol M."/>
            <person name="Almeida L.G."/>
            <person name="Vasconcelos A.T."/>
            <person name="Perreira-Neves A."/>
            <person name="Rosa I.A."/>
            <person name="Tasca T."/>
            <person name="Bogo M.R."/>
            <person name="de Souza W."/>
        </authorList>
    </citation>
    <scope>NUCLEOTIDE SEQUENCE [LARGE SCALE GENOMIC DNA]</scope>
    <source>
        <strain evidence="6">K</strain>
    </source>
</reference>
<dbReference type="Pfam" id="PF00179">
    <property type="entry name" value="UQ_con"/>
    <property type="match status" value="1"/>
</dbReference>
<dbReference type="SUPFAM" id="SSF54495">
    <property type="entry name" value="UBC-like"/>
    <property type="match status" value="1"/>
</dbReference>
<dbReference type="AlphaFoldDB" id="A0A1J4L114"/>
<feature type="domain" description="UBC core" evidence="5">
    <location>
        <begin position="7"/>
        <end position="167"/>
    </location>
</feature>
<keyword evidence="1" id="KW-0808">Transferase</keyword>
<accession>A0A1J4L114</accession>
<keyword evidence="7" id="KW-1185">Reference proteome</keyword>
<dbReference type="GO" id="GO:0005524">
    <property type="term" value="F:ATP binding"/>
    <property type="evidence" value="ECO:0007669"/>
    <property type="project" value="UniProtKB-UniRule"/>
</dbReference>
<dbReference type="CDD" id="cd23795">
    <property type="entry name" value="UBCc_UBE2G1"/>
    <property type="match status" value="1"/>
</dbReference>
<dbReference type="VEuPathDB" id="TrichDB:TRFO_41568"/>
<dbReference type="RefSeq" id="XP_068369912.1">
    <property type="nucleotide sequence ID" value="XM_068513852.1"/>
</dbReference>
<dbReference type="Proteomes" id="UP000179807">
    <property type="component" value="Unassembled WGS sequence"/>
</dbReference>
<proteinExistence type="inferred from homology"/>
<evidence type="ECO:0000256" key="2">
    <source>
        <dbReference type="ARBA" id="ARBA00022786"/>
    </source>
</evidence>
<dbReference type="OrthoDB" id="19692at2759"/>
<dbReference type="InterPro" id="IPR050113">
    <property type="entry name" value="Ub_conjugating_enzyme"/>
</dbReference>
<evidence type="ECO:0000313" key="7">
    <source>
        <dbReference type="Proteomes" id="UP000179807"/>
    </source>
</evidence>
<dbReference type="SMART" id="SM00212">
    <property type="entry name" value="UBCc"/>
    <property type="match status" value="1"/>
</dbReference>
<evidence type="ECO:0000313" key="6">
    <source>
        <dbReference type="EMBL" id="OHT16776.1"/>
    </source>
</evidence>
<keyword evidence="2 4" id="KW-0833">Ubl conjugation pathway</keyword>
<keyword evidence="4" id="KW-0067">ATP-binding</keyword>
<feature type="active site" description="Glycyl thioester intermediate" evidence="3">
    <location>
        <position position="91"/>
    </location>
</feature>
<gene>
    <name evidence="6" type="ORF">TRFO_41568</name>
</gene>
<protein>
    <submittedName>
        <fullName evidence="6">Ubiquitin-conjugating enzyme E2 7</fullName>
    </submittedName>
</protein>
<dbReference type="InterPro" id="IPR023313">
    <property type="entry name" value="UBQ-conjugating_AS"/>
</dbReference>
<evidence type="ECO:0000256" key="3">
    <source>
        <dbReference type="PROSITE-ProRule" id="PRU10133"/>
    </source>
</evidence>
<dbReference type="EMBL" id="MLAK01000071">
    <property type="protein sequence ID" value="OHT16776.1"/>
    <property type="molecule type" value="Genomic_DNA"/>
</dbReference>
<dbReference type="InterPro" id="IPR000608">
    <property type="entry name" value="UBC"/>
</dbReference>
<comment type="caution">
    <text evidence="6">The sequence shown here is derived from an EMBL/GenBank/DDBJ whole genome shotgun (WGS) entry which is preliminary data.</text>
</comment>
<comment type="similarity">
    <text evidence="4">Belongs to the ubiquitin-conjugating enzyme family.</text>
</comment>
<dbReference type="InterPro" id="IPR016135">
    <property type="entry name" value="UBQ-conjugating_enzyme/RWD"/>
</dbReference>
<dbReference type="GeneID" id="94848556"/>
<dbReference type="PANTHER" id="PTHR24067">
    <property type="entry name" value="UBIQUITIN-CONJUGATING ENZYME E2"/>
    <property type="match status" value="1"/>
</dbReference>
<name>A0A1J4L114_9EUKA</name>
<evidence type="ECO:0000256" key="4">
    <source>
        <dbReference type="RuleBase" id="RU362109"/>
    </source>
</evidence>